<dbReference type="PANTHER" id="PTHR11630">
    <property type="entry name" value="DNA REPLICATION LICENSING FACTOR MCM FAMILY MEMBER"/>
    <property type="match status" value="1"/>
</dbReference>
<keyword evidence="4 11" id="KW-0547">Nucleotide-binding</keyword>
<dbReference type="InterPro" id="IPR027925">
    <property type="entry name" value="MCM_N"/>
</dbReference>
<comment type="similarity">
    <text evidence="1 11">Belongs to the MCM family.</text>
</comment>
<dbReference type="InterPro" id="IPR012340">
    <property type="entry name" value="NA-bd_OB-fold"/>
</dbReference>
<dbReference type="Pfam" id="PF14551">
    <property type="entry name" value="MCM_N"/>
    <property type="match status" value="1"/>
</dbReference>
<dbReference type="InterPro" id="IPR041562">
    <property type="entry name" value="MCM_lid"/>
</dbReference>
<evidence type="ECO:0000256" key="1">
    <source>
        <dbReference type="ARBA" id="ARBA00008010"/>
    </source>
</evidence>
<evidence type="ECO:0000256" key="3">
    <source>
        <dbReference type="ARBA" id="ARBA00022705"/>
    </source>
</evidence>
<feature type="domain" description="MCM C-terminal AAA(+) ATPase" evidence="12">
    <location>
        <begin position="832"/>
        <end position="926"/>
    </location>
</feature>
<evidence type="ECO:0000256" key="9">
    <source>
        <dbReference type="ARBA" id="ARBA00023000"/>
    </source>
</evidence>
<dbReference type="InterPro" id="IPR036844">
    <property type="entry name" value="Hint_dom_sf"/>
</dbReference>
<dbReference type="SUPFAM" id="SSF52540">
    <property type="entry name" value="P-loop containing nucleoside triphosphate hydrolases"/>
    <property type="match status" value="2"/>
</dbReference>
<dbReference type="InterPro" id="IPR027434">
    <property type="entry name" value="Homing_endonucl"/>
</dbReference>
<evidence type="ECO:0000256" key="8">
    <source>
        <dbReference type="ARBA" id="ARBA00022840"/>
    </source>
</evidence>
<reference evidence="14" key="1">
    <citation type="submission" date="2022-09" db="EMBL/GenBank/DDBJ databases">
        <title>Actin cytoskeleton and complex cell architecture in an #Asgard archaeon.</title>
        <authorList>
            <person name="Ponce Toledo R.I."/>
            <person name="Schleper C."/>
            <person name="Rodrigues Oliveira T."/>
            <person name="Wollweber F."/>
            <person name="Xu J."/>
            <person name="Rittmann S."/>
            <person name="Klingl A."/>
            <person name="Pilhofer M."/>
        </authorList>
    </citation>
    <scope>NUCLEOTIDE SEQUENCE</scope>
    <source>
        <strain evidence="14">B-35</strain>
    </source>
</reference>
<keyword evidence="7" id="KW-0068">Autocatalytic cleavage</keyword>
<keyword evidence="5" id="KW-0378">Hydrolase</keyword>
<accession>A0ABY6I085</accession>
<dbReference type="SMART" id="SM00306">
    <property type="entry name" value="HintN"/>
    <property type="match status" value="1"/>
</dbReference>
<dbReference type="Gene3D" id="3.10.28.10">
    <property type="entry name" value="Homing endonucleases"/>
    <property type="match status" value="1"/>
</dbReference>
<evidence type="ECO:0000256" key="11">
    <source>
        <dbReference type="RuleBase" id="RU004070"/>
    </source>
</evidence>
<dbReference type="PROSITE" id="PS50819">
    <property type="entry name" value="INTEIN_ENDONUCLEASE"/>
    <property type="match status" value="1"/>
</dbReference>
<dbReference type="Pfam" id="PF17207">
    <property type="entry name" value="MCM_OB"/>
    <property type="match status" value="1"/>
</dbReference>
<evidence type="ECO:0000259" key="12">
    <source>
        <dbReference type="PROSITE" id="PS50051"/>
    </source>
</evidence>
<dbReference type="EMBL" id="CP104013">
    <property type="protein sequence ID" value="UYP48119.1"/>
    <property type="molecule type" value="Genomic_DNA"/>
</dbReference>
<dbReference type="PANTHER" id="PTHR11630:SF66">
    <property type="entry name" value="DNA REPLICATION LICENSING FACTOR MCM4"/>
    <property type="match status" value="1"/>
</dbReference>
<dbReference type="InterPro" id="IPR006141">
    <property type="entry name" value="Intein_N"/>
</dbReference>
<dbReference type="InterPro" id="IPR003586">
    <property type="entry name" value="Hint_dom_C"/>
</dbReference>
<dbReference type="SUPFAM" id="SSF50249">
    <property type="entry name" value="Nucleic acid-binding proteins"/>
    <property type="match status" value="1"/>
</dbReference>
<evidence type="ECO:0000256" key="5">
    <source>
        <dbReference type="ARBA" id="ARBA00022801"/>
    </source>
</evidence>
<dbReference type="Pfam" id="PF00493">
    <property type="entry name" value="MCM"/>
    <property type="match status" value="2"/>
</dbReference>
<organism evidence="14 15">
    <name type="scientific">Candidatus Lokiarchaeum ossiferum</name>
    <dbReference type="NCBI Taxonomy" id="2951803"/>
    <lineage>
        <taxon>Archaea</taxon>
        <taxon>Promethearchaeati</taxon>
        <taxon>Promethearchaeota</taxon>
        <taxon>Promethearchaeia</taxon>
        <taxon>Promethearchaeales</taxon>
        <taxon>Promethearchaeaceae</taxon>
        <taxon>Candidatus Lokiarchaeum</taxon>
    </lineage>
</organism>
<gene>
    <name evidence="14" type="ORF">NEF87_004404</name>
</gene>
<keyword evidence="8 11" id="KW-0067">ATP-binding</keyword>
<dbReference type="PROSITE" id="PS50818">
    <property type="entry name" value="INTEIN_C_TER"/>
    <property type="match status" value="1"/>
</dbReference>
<dbReference type="SMART" id="SM00305">
    <property type="entry name" value="HintC"/>
    <property type="match status" value="1"/>
</dbReference>
<dbReference type="InterPro" id="IPR036388">
    <property type="entry name" value="WH-like_DNA-bd_sf"/>
</dbReference>
<dbReference type="InterPro" id="IPR006142">
    <property type="entry name" value="INTEIN"/>
</dbReference>
<dbReference type="Gene3D" id="2.40.50.140">
    <property type="entry name" value="Nucleic acid-binding proteins"/>
    <property type="match status" value="1"/>
</dbReference>
<dbReference type="InterPro" id="IPR030934">
    <property type="entry name" value="Intein_C"/>
</dbReference>
<dbReference type="CDD" id="cd00081">
    <property type="entry name" value="Hint"/>
    <property type="match status" value="2"/>
</dbReference>
<proteinExistence type="inferred from homology"/>
<keyword evidence="3" id="KW-0235">DNA replication</keyword>
<dbReference type="PRINTS" id="PR01657">
    <property type="entry name" value="MCMFAMILY"/>
</dbReference>
<dbReference type="InterPro" id="IPR031327">
    <property type="entry name" value="MCM"/>
</dbReference>
<dbReference type="Gene3D" id="2.20.28.10">
    <property type="match status" value="1"/>
</dbReference>
<keyword evidence="9" id="KW-0651">Protein splicing</keyword>
<dbReference type="InterPro" id="IPR004860">
    <property type="entry name" value="LAGLIDADG_dom"/>
</dbReference>
<evidence type="ECO:0000259" key="13">
    <source>
        <dbReference type="PROSITE" id="PS50819"/>
    </source>
</evidence>
<dbReference type="Gene3D" id="1.10.10.10">
    <property type="entry name" value="Winged helix-like DNA-binding domain superfamily/Winged helix DNA-binding domain"/>
    <property type="match status" value="1"/>
</dbReference>
<dbReference type="Proteomes" id="UP001208689">
    <property type="component" value="Chromosome"/>
</dbReference>
<dbReference type="SMART" id="SM00350">
    <property type="entry name" value="MCM"/>
    <property type="match status" value="1"/>
</dbReference>
<protein>
    <recommendedName>
        <fullName evidence="2">DNA helicase</fullName>
        <ecNumber evidence="2">3.6.4.12</ecNumber>
    </recommendedName>
</protein>
<dbReference type="Pfam" id="PF17855">
    <property type="entry name" value="MCM_lid"/>
    <property type="match status" value="1"/>
</dbReference>
<keyword evidence="15" id="KW-1185">Reference proteome</keyword>
<dbReference type="InterPro" id="IPR001208">
    <property type="entry name" value="MCM_dom"/>
</dbReference>
<dbReference type="PROSITE" id="PS50051">
    <property type="entry name" value="MCM_2"/>
    <property type="match status" value="2"/>
</dbReference>
<dbReference type="Gene3D" id="2.170.16.10">
    <property type="entry name" value="Hedgehog/Intein (Hint) domain"/>
    <property type="match status" value="1"/>
</dbReference>
<dbReference type="Gene3D" id="3.40.50.300">
    <property type="entry name" value="P-loop containing nucleotide triphosphate hydrolases"/>
    <property type="match status" value="2"/>
</dbReference>
<dbReference type="Gene3D" id="3.30.1640.10">
    <property type="entry name" value="mini-chromosome maintenance (MCM) complex, chain A, domain 1"/>
    <property type="match status" value="1"/>
</dbReference>
<dbReference type="InterPro" id="IPR004042">
    <property type="entry name" value="Intein_endonuc_central"/>
</dbReference>
<dbReference type="InterPro" id="IPR003587">
    <property type="entry name" value="Hint_dom_N"/>
</dbReference>
<evidence type="ECO:0000256" key="10">
    <source>
        <dbReference type="ARBA" id="ARBA00023125"/>
    </source>
</evidence>
<dbReference type="NCBIfam" id="TIGR01445">
    <property type="entry name" value="intein_Nterm"/>
    <property type="match status" value="1"/>
</dbReference>
<feature type="domain" description="DOD-type homing endonuclease" evidence="13">
    <location>
        <begin position="530"/>
        <end position="680"/>
    </location>
</feature>
<dbReference type="InterPro" id="IPR033762">
    <property type="entry name" value="MCM_OB"/>
</dbReference>
<evidence type="ECO:0000256" key="6">
    <source>
        <dbReference type="ARBA" id="ARBA00022806"/>
    </source>
</evidence>
<evidence type="ECO:0000313" key="14">
    <source>
        <dbReference type="EMBL" id="UYP48119.1"/>
    </source>
</evidence>
<feature type="domain" description="MCM C-terminal AAA(+) ATPase" evidence="12">
    <location>
        <begin position="292"/>
        <end position="415"/>
    </location>
</feature>
<dbReference type="SUPFAM" id="SSF51294">
    <property type="entry name" value="Hedgehog/intein (Hint) domain"/>
    <property type="match status" value="1"/>
</dbReference>
<evidence type="ECO:0000256" key="2">
    <source>
        <dbReference type="ARBA" id="ARBA00012551"/>
    </source>
</evidence>
<dbReference type="SUPFAM" id="SSF55608">
    <property type="entry name" value="Homing endonucleases"/>
    <property type="match status" value="2"/>
</dbReference>
<evidence type="ECO:0000256" key="7">
    <source>
        <dbReference type="ARBA" id="ARBA00022813"/>
    </source>
</evidence>
<evidence type="ECO:0000313" key="15">
    <source>
        <dbReference type="Proteomes" id="UP001208689"/>
    </source>
</evidence>
<keyword evidence="10 11" id="KW-0238">DNA-binding</keyword>
<dbReference type="NCBIfam" id="TIGR01443">
    <property type="entry name" value="intein_Cterm"/>
    <property type="match status" value="1"/>
</dbReference>
<evidence type="ECO:0000256" key="4">
    <source>
        <dbReference type="ARBA" id="ARBA00022741"/>
    </source>
</evidence>
<name>A0ABY6I085_9ARCH</name>
<keyword evidence="6" id="KW-0347">Helicase</keyword>
<sequence>MVIETDAPPSNPVGDFEDFLKNFEETPNEFKYRQKISEAYARSEHHITVLFEDILNYDPPLANYLKTNPEQALQEAVESFKNIIRIDAGGYFNPDEDFFVQIATHNNSNEVPLRMIRAKHIDRLIFLKGIIIRSSVVRPKITNATFECPICGNIMQEEQPTSKLTPPRECTNPACKNTKEFKVDTRQSEFINHQSITIQEAPEDLRSGDIPQTLQAVLHNHLVDSARPGERVKIMGVLQSIPKEDRRGRLTTVFMTQLMVNHIEGIKETDEEQDLTQEDIDEIHALSLEPMIQNKIARSIARGILGHDQLKMAAALSLFSGNQKLKKDGSKLRGDIHVLFMGDPGTGKSQILQNCAKIAQRSVYTSGKGSSAAGLTAAVVKESDNTGMQLEAGALVLASGGIACTTEDTKFIREDGKRISFKELFHSFGDEEGEIFPDFKVFGLNQENLKIEPFKIKRAFKIRNQKKIYKLTTATGRSLNLTEDNEIFTSNNSKFLWTETHNIKTGDYIAVPKLISFNHSDHFQPDFAYICGLIASDGHIALSDTKGRGEFYNSNTDMVEIFKSTLDRLNISHNTYVRKPQQRESNKQYKSTKNNYQIYNSTKKFAQDLIEFGVPKGNKSTKFALSKKIFTYSKQTISLFLRGVFDGDGCLRSNPNSVIFSTGMHENAVLFQNLLLRFGIISTVVKKSTDWHCEITGTLDCIAFYNQIGTLHPVKKAKFKKLKINQIKDRIDILPNFQEYFERLKLKNKGKLGSDIYRYVWNYCKPQVAPSKYHLKRINQVVKEKFLHNFIESDILWDKIIDIEEIRSEYVYDFTMEGTNNFVGNNIIMHNCIDEFDKMRKQDRSAIHEAMEQQTISIAKAGIVATLQAQTAIIAAANPKQGRWNDFETPAANINLSPPILSRFDLIFIVRDVPEKNSDDRIAQYILRNHMEGHDETFVDEEEKKKNIPTEDDFIPMDLLKKYIQYCKNNCHPKLTRESARKIQDYYVKMRTSNPDNPTAVSIVARTLDGMVRMSEAYAKMALRDVVLLEDTEAMISLLDRSLHEIGYDKETGKVDMDVMLTGTSSNKRNKLNLILEKIRELQLEDPSEDLTWEDIYEPLATVEGVTEQFIKSALEEWHKDGTLYCPKNDHYRLSTKPKQGKF</sequence>
<dbReference type="EC" id="3.6.4.12" evidence="2"/>
<dbReference type="PRINTS" id="PR00379">
    <property type="entry name" value="INTEIN"/>
</dbReference>
<dbReference type="PROSITE" id="PS50817">
    <property type="entry name" value="INTEIN_N_TER"/>
    <property type="match status" value="1"/>
</dbReference>
<dbReference type="Pfam" id="PF14528">
    <property type="entry name" value="LAGLIDADG_3"/>
    <property type="match status" value="2"/>
</dbReference>
<dbReference type="InterPro" id="IPR027417">
    <property type="entry name" value="P-loop_NTPase"/>
</dbReference>